<keyword evidence="6" id="KW-0067">ATP-binding</keyword>
<dbReference type="Gene3D" id="2.60.200.30">
    <property type="entry name" value="Probable inorganic polyphosphate/atp-NAD kinase, domain 2"/>
    <property type="match status" value="1"/>
</dbReference>
<comment type="subcellular location">
    <subcellularLocation>
        <location evidence="6">Cytoplasm</location>
    </subcellularLocation>
</comment>
<dbReference type="Proteomes" id="UP000177953">
    <property type="component" value="Unassembled WGS sequence"/>
</dbReference>
<comment type="caution">
    <text evidence="7">The sequence shown here is derived from an EMBL/GenBank/DDBJ whole genome shotgun (WGS) entry which is preliminary data.</text>
</comment>
<evidence type="ECO:0000256" key="2">
    <source>
        <dbReference type="ARBA" id="ARBA00022777"/>
    </source>
</evidence>
<keyword evidence="6" id="KW-0963">Cytoplasm</keyword>
<evidence type="ECO:0000256" key="6">
    <source>
        <dbReference type="HAMAP-Rule" id="MF_00361"/>
    </source>
</evidence>
<dbReference type="PANTHER" id="PTHR20275">
    <property type="entry name" value="NAD KINASE"/>
    <property type="match status" value="1"/>
</dbReference>
<dbReference type="SUPFAM" id="SSF111331">
    <property type="entry name" value="NAD kinase/diacylglycerol kinase-like"/>
    <property type="match status" value="1"/>
</dbReference>
<dbReference type="Gene3D" id="3.40.50.10330">
    <property type="entry name" value="Probable inorganic polyphosphate/atp-NAD kinase, domain 1"/>
    <property type="match status" value="1"/>
</dbReference>
<dbReference type="EC" id="2.7.1.23" evidence="6"/>
<name>A0A1F6MAZ3_9BACT</name>
<dbReference type="InterPro" id="IPR017438">
    <property type="entry name" value="ATP-NAD_kinase_N"/>
</dbReference>
<dbReference type="PANTHER" id="PTHR20275:SF0">
    <property type="entry name" value="NAD KINASE"/>
    <property type="match status" value="1"/>
</dbReference>
<dbReference type="InterPro" id="IPR002504">
    <property type="entry name" value="NADK"/>
</dbReference>
<evidence type="ECO:0000256" key="1">
    <source>
        <dbReference type="ARBA" id="ARBA00022679"/>
    </source>
</evidence>
<feature type="binding site" evidence="6">
    <location>
        <position position="168"/>
    </location>
    <ligand>
        <name>NAD(+)</name>
        <dbReference type="ChEBI" id="CHEBI:57540"/>
    </ligand>
</feature>
<protein>
    <recommendedName>
        <fullName evidence="6">NAD kinase</fullName>
        <ecNumber evidence="6">2.7.1.23</ecNumber>
    </recommendedName>
    <alternativeName>
        <fullName evidence="6">ATP-dependent NAD kinase</fullName>
    </alternativeName>
</protein>
<feature type="binding site" evidence="6">
    <location>
        <position position="160"/>
    </location>
    <ligand>
        <name>NAD(+)</name>
        <dbReference type="ChEBI" id="CHEBI:57540"/>
    </ligand>
</feature>
<dbReference type="GO" id="GO:0005524">
    <property type="term" value="F:ATP binding"/>
    <property type="evidence" value="ECO:0007669"/>
    <property type="project" value="UniProtKB-KW"/>
</dbReference>
<dbReference type="EMBL" id="MFPU01000083">
    <property type="protein sequence ID" value="OGH68738.1"/>
    <property type="molecule type" value="Genomic_DNA"/>
</dbReference>
<feature type="binding site" evidence="6">
    <location>
        <begin position="130"/>
        <end position="131"/>
    </location>
    <ligand>
        <name>NAD(+)</name>
        <dbReference type="ChEBI" id="CHEBI:57540"/>
    </ligand>
</feature>
<dbReference type="GO" id="GO:0005737">
    <property type="term" value="C:cytoplasm"/>
    <property type="evidence" value="ECO:0007669"/>
    <property type="project" value="UniProtKB-SubCell"/>
</dbReference>
<accession>A0A1F6MAZ3</accession>
<dbReference type="GO" id="GO:0003951">
    <property type="term" value="F:NAD+ kinase activity"/>
    <property type="evidence" value="ECO:0007669"/>
    <property type="project" value="UniProtKB-UniRule"/>
</dbReference>
<evidence type="ECO:0000313" key="8">
    <source>
        <dbReference type="Proteomes" id="UP000177953"/>
    </source>
</evidence>
<dbReference type="GO" id="GO:0006741">
    <property type="term" value="P:NADP+ biosynthetic process"/>
    <property type="evidence" value="ECO:0007669"/>
    <property type="project" value="UniProtKB-UniRule"/>
</dbReference>
<dbReference type="Pfam" id="PF01513">
    <property type="entry name" value="NAD_kinase"/>
    <property type="match status" value="1"/>
</dbReference>
<feature type="binding site" evidence="6">
    <location>
        <position position="62"/>
    </location>
    <ligand>
        <name>NAD(+)</name>
        <dbReference type="ChEBI" id="CHEBI:57540"/>
    </ligand>
</feature>
<keyword evidence="4 6" id="KW-0520">NAD</keyword>
<organism evidence="7 8">
    <name type="scientific">Candidatus Magasanikbacteria bacterium RIFCSPHIGHO2_01_FULL_47_8</name>
    <dbReference type="NCBI Taxonomy" id="1798673"/>
    <lineage>
        <taxon>Bacteria</taxon>
        <taxon>Candidatus Magasanikiibacteriota</taxon>
    </lineage>
</organism>
<keyword evidence="6" id="KW-0547">Nucleotide-binding</keyword>
<dbReference type="HAMAP" id="MF_00361">
    <property type="entry name" value="NAD_kinase"/>
    <property type="match status" value="1"/>
</dbReference>
<evidence type="ECO:0000256" key="5">
    <source>
        <dbReference type="ARBA" id="ARBA00047925"/>
    </source>
</evidence>
<dbReference type="InterPro" id="IPR016064">
    <property type="entry name" value="NAD/diacylglycerol_kinase_sf"/>
</dbReference>
<dbReference type="GO" id="GO:0019674">
    <property type="term" value="P:NAD+ metabolic process"/>
    <property type="evidence" value="ECO:0007669"/>
    <property type="project" value="InterPro"/>
</dbReference>
<feature type="active site" description="Proton acceptor" evidence="6">
    <location>
        <position position="57"/>
    </location>
</feature>
<evidence type="ECO:0000256" key="3">
    <source>
        <dbReference type="ARBA" id="ARBA00022857"/>
    </source>
</evidence>
<comment type="cofactor">
    <cofactor evidence="6">
        <name>a divalent metal cation</name>
        <dbReference type="ChEBI" id="CHEBI:60240"/>
    </cofactor>
</comment>
<reference evidence="7 8" key="1">
    <citation type="journal article" date="2016" name="Nat. Commun.">
        <title>Thousands of microbial genomes shed light on interconnected biogeochemical processes in an aquifer system.</title>
        <authorList>
            <person name="Anantharaman K."/>
            <person name="Brown C.T."/>
            <person name="Hug L.A."/>
            <person name="Sharon I."/>
            <person name="Castelle C.J."/>
            <person name="Probst A.J."/>
            <person name="Thomas B.C."/>
            <person name="Singh A."/>
            <person name="Wilkins M.J."/>
            <person name="Karaoz U."/>
            <person name="Brodie E.L."/>
            <person name="Williams K.H."/>
            <person name="Hubbard S.S."/>
            <person name="Banfield J.F."/>
        </authorList>
    </citation>
    <scope>NUCLEOTIDE SEQUENCE [LARGE SCALE GENOMIC DNA]</scope>
</reference>
<dbReference type="InterPro" id="IPR017437">
    <property type="entry name" value="ATP-NAD_kinase_PpnK-typ_C"/>
</dbReference>
<dbReference type="GO" id="GO:0051287">
    <property type="term" value="F:NAD binding"/>
    <property type="evidence" value="ECO:0007669"/>
    <property type="project" value="UniProtKB-ARBA"/>
</dbReference>
<feature type="binding site" evidence="6">
    <location>
        <begin position="57"/>
        <end position="58"/>
    </location>
    <ligand>
        <name>NAD(+)</name>
        <dbReference type="ChEBI" id="CHEBI:57540"/>
    </ligand>
</feature>
<comment type="caution">
    <text evidence="6">Lacks conserved residue(s) required for the propagation of feature annotation.</text>
</comment>
<keyword evidence="1 6" id="KW-0808">Transferase</keyword>
<dbReference type="Pfam" id="PF20143">
    <property type="entry name" value="NAD_kinase_C"/>
    <property type="match status" value="1"/>
</dbReference>
<gene>
    <name evidence="6" type="primary">nadK</name>
    <name evidence="7" type="ORF">A2754_00015</name>
</gene>
<comment type="catalytic activity">
    <reaction evidence="5 6">
        <text>NAD(+) + ATP = ADP + NADP(+) + H(+)</text>
        <dbReference type="Rhea" id="RHEA:18629"/>
        <dbReference type="ChEBI" id="CHEBI:15378"/>
        <dbReference type="ChEBI" id="CHEBI:30616"/>
        <dbReference type="ChEBI" id="CHEBI:57540"/>
        <dbReference type="ChEBI" id="CHEBI:58349"/>
        <dbReference type="ChEBI" id="CHEBI:456216"/>
        <dbReference type="EC" id="2.7.1.23"/>
    </reaction>
</comment>
<dbReference type="AlphaFoldDB" id="A0A1F6MAZ3"/>
<comment type="function">
    <text evidence="6">Involved in the regulation of the intracellular balance of NAD and NADP, and is a key enzyme in the biosynthesis of NADP. Catalyzes specifically the phosphorylation on 2'-hydroxyl of the adenosine moiety of NAD to yield NADP.</text>
</comment>
<keyword evidence="2 6" id="KW-0418">Kinase</keyword>
<keyword evidence="3 6" id="KW-0521">NADP</keyword>
<proteinExistence type="inferred from homology"/>
<evidence type="ECO:0000313" key="7">
    <source>
        <dbReference type="EMBL" id="OGH68738.1"/>
    </source>
</evidence>
<dbReference type="GO" id="GO:0046872">
    <property type="term" value="F:metal ion binding"/>
    <property type="evidence" value="ECO:0007669"/>
    <property type="project" value="UniProtKB-UniRule"/>
</dbReference>
<sequence>MKFIIVYDTWKPDAEKLAEKISDWLSGLEIEHDSYKDMFPTNEEHDPDRIALLLGGDGFIVKNILPLAKENIPFLGVNFGTVGFLAPVEPKDWKAAINKILKGKYHIDRKKILDGSIKSSGKTTHFKAVNDAVLFRGENKFIRMKVSVDGYPVHKELGGDGIIVSSAIGSPAYNLAAKGPIAEVGLIVTPLSIPRINVASMVLGEDRIVEIKCLGGSRPYEKEFPLEVDGDNTRRIKTGDVIAIRYGDLRAKFIIPEGSIFIKSLHNKLGLSK</sequence>
<evidence type="ECO:0000256" key="4">
    <source>
        <dbReference type="ARBA" id="ARBA00023027"/>
    </source>
</evidence>
<comment type="similarity">
    <text evidence="6">Belongs to the NAD kinase family.</text>
</comment>